<name>A0A382JU73_9ZZZZ</name>
<sequence>MNCPTCGNETESGAQFCGICGTDLASGKIAVGSEQPMVSFGESIGRGFSNYFNFSGRATRAENWWWVLFTIVSLMALTIIETVSGLPNVLSGIFRLATLIPSLAVGARRLHDINKSGWWLLLMFAILIGWIILIVWAIKQGDREPNKYGPDPRTRPHS</sequence>
<feature type="transmembrane region" description="Helical" evidence="1">
    <location>
        <begin position="64"/>
        <end position="83"/>
    </location>
</feature>
<dbReference type="PANTHER" id="PTHR34980:SF2">
    <property type="entry name" value="INNER MEMBRANE PROTEIN YHAH-RELATED"/>
    <property type="match status" value="1"/>
</dbReference>
<keyword evidence="1" id="KW-1133">Transmembrane helix</keyword>
<reference evidence="2" key="1">
    <citation type="submission" date="2018-05" db="EMBL/GenBank/DDBJ databases">
        <authorList>
            <person name="Lanie J.A."/>
            <person name="Ng W.-L."/>
            <person name="Kazmierczak K.M."/>
            <person name="Andrzejewski T.M."/>
            <person name="Davidsen T.M."/>
            <person name="Wayne K.J."/>
            <person name="Tettelin H."/>
            <person name="Glass J.I."/>
            <person name="Rusch D."/>
            <person name="Podicherti R."/>
            <person name="Tsui H.-C.T."/>
            <person name="Winkler M.E."/>
        </authorList>
    </citation>
    <scope>NUCLEOTIDE SEQUENCE</scope>
</reference>
<proteinExistence type="predicted"/>
<gene>
    <name evidence="2" type="ORF">METZ01_LOCUS267371</name>
</gene>
<keyword evidence="1" id="KW-0472">Membrane</keyword>
<dbReference type="Pfam" id="PF05656">
    <property type="entry name" value="DUF805"/>
    <property type="match status" value="1"/>
</dbReference>
<dbReference type="GO" id="GO:0005886">
    <property type="term" value="C:plasma membrane"/>
    <property type="evidence" value="ECO:0007669"/>
    <property type="project" value="TreeGrafter"/>
</dbReference>
<dbReference type="PANTHER" id="PTHR34980">
    <property type="entry name" value="INNER MEMBRANE PROTEIN-RELATED-RELATED"/>
    <property type="match status" value="1"/>
</dbReference>
<feature type="transmembrane region" description="Helical" evidence="1">
    <location>
        <begin position="118"/>
        <end position="138"/>
    </location>
</feature>
<keyword evidence="1" id="KW-0812">Transmembrane</keyword>
<dbReference type="InterPro" id="IPR008523">
    <property type="entry name" value="DUF805"/>
</dbReference>
<organism evidence="2">
    <name type="scientific">marine metagenome</name>
    <dbReference type="NCBI Taxonomy" id="408172"/>
    <lineage>
        <taxon>unclassified sequences</taxon>
        <taxon>metagenomes</taxon>
        <taxon>ecological metagenomes</taxon>
    </lineage>
</organism>
<evidence type="ECO:0000256" key="1">
    <source>
        <dbReference type="SAM" id="Phobius"/>
    </source>
</evidence>
<dbReference type="AlphaFoldDB" id="A0A382JU73"/>
<evidence type="ECO:0008006" key="3">
    <source>
        <dbReference type="Google" id="ProtNLM"/>
    </source>
</evidence>
<evidence type="ECO:0000313" key="2">
    <source>
        <dbReference type="EMBL" id="SVC14517.1"/>
    </source>
</evidence>
<dbReference type="EMBL" id="UINC01075887">
    <property type="protein sequence ID" value="SVC14517.1"/>
    <property type="molecule type" value="Genomic_DNA"/>
</dbReference>
<protein>
    <recommendedName>
        <fullName evidence="3">Zinc-ribbon domain-containing protein</fullName>
    </recommendedName>
</protein>
<accession>A0A382JU73</accession>